<reference evidence="1" key="1">
    <citation type="journal article" date="2020" name="mSystems">
        <title>Genome- and Community-Level Interaction Insights into Carbon Utilization and Element Cycling Functions of Hydrothermarchaeota in Hydrothermal Sediment.</title>
        <authorList>
            <person name="Zhou Z."/>
            <person name="Liu Y."/>
            <person name="Xu W."/>
            <person name="Pan J."/>
            <person name="Luo Z.H."/>
            <person name="Li M."/>
        </authorList>
    </citation>
    <scope>NUCLEOTIDE SEQUENCE [LARGE SCALE GENOMIC DNA]</scope>
    <source>
        <strain evidence="1">SpSt-774</strain>
    </source>
</reference>
<sequence length="277" mass="30904">MNLLVIFFFTASGLNSLLLPASPGGVLSFFAHSEADEAIFYNPTNLEAGEDFRVSFFYNNLYVSTRSFSLSLSKKVKTLDFGIGVNNFDYGNMELHPDYPSEDTTINYQANDFSLIFCGSAWITRYGKLGINLKYISENIYIYSDWAIASDLSLAYCGETGKISFGATNIGSKITIHNEEVDLPAKLSLGMLKEFRKIVFCSDLHYLINTGQFEFSLGGEIPFGGGFKLGISANYHQHFYPGFNLVFALNKIEIRYGGAIYPYHLGLINSFGISFLF</sequence>
<protein>
    <recommendedName>
        <fullName evidence="2">PorV/PorQ family protein</fullName>
    </recommendedName>
</protein>
<comment type="caution">
    <text evidence="1">The sequence shown here is derived from an EMBL/GenBank/DDBJ whole genome shotgun (WGS) entry which is preliminary data.</text>
</comment>
<name>A0A7C4X846_UNCW3</name>
<dbReference type="EMBL" id="DTGZ01000032">
    <property type="protein sequence ID" value="HGV97012.1"/>
    <property type="molecule type" value="Genomic_DNA"/>
</dbReference>
<gene>
    <name evidence="1" type="ORF">ENV60_01795</name>
</gene>
<proteinExistence type="predicted"/>
<organism evidence="1">
    <name type="scientific">candidate division WOR-3 bacterium</name>
    <dbReference type="NCBI Taxonomy" id="2052148"/>
    <lineage>
        <taxon>Bacteria</taxon>
        <taxon>Bacteria division WOR-3</taxon>
    </lineage>
</organism>
<evidence type="ECO:0008006" key="2">
    <source>
        <dbReference type="Google" id="ProtNLM"/>
    </source>
</evidence>
<evidence type="ECO:0000313" key="1">
    <source>
        <dbReference type="EMBL" id="HGV97012.1"/>
    </source>
</evidence>
<accession>A0A7C4X846</accession>
<dbReference type="AlphaFoldDB" id="A0A7C4X846"/>